<protein>
    <submittedName>
        <fullName evidence="4">DUF1311 domain-containing protein</fullName>
    </submittedName>
</protein>
<evidence type="ECO:0000313" key="4">
    <source>
        <dbReference type="EMBL" id="HIR57218.1"/>
    </source>
</evidence>
<evidence type="ECO:0000256" key="1">
    <source>
        <dbReference type="SAM" id="MobiDB-lite"/>
    </source>
</evidence>
<feature type="region of interest" description="Disordered" evidence="1">
    <location>
        <begin position="20"/>
        <end position="81"/>
    </location>
</feature>
<feature type="domain" description="Lysozyme inhibitor LprI-like N-terminal" evidence="3">
    <location>
        <begin position="100"/>
        <end position="187"/>
    </location>
</feature>
<feature type="compositionally biased region" description="Low complexity" evidence="1">
    <location>
        <begin position="20"/>
        <end position="43"/>
    </location>
</feature>
<dbReference type="PANTHER" id="PTHR39176:SF1">
    <property type="entry name" value="PERIPLASMIC PROTEIN"/>
    <property type="match status" value="1"/>
</dbReference>
<dbReference type="EMBL" id="DVHF01000072">
    <property type="protein sequence ID" value="HIR57218.1"/>
    <property type="molecule type" value="Genomic_DNA"/>
</dbReference>
<evidence type="ECO:0000313" key="5">
    <source>
        <dbReference type="Proteomes" id="UP000886785"/>
    </source>
</evidence>
<dbReference type="PANTHER" id="PTHR39176">
    <property type="entry name" value="PERIPLASMIC PROTEIN-RELATED"/>
    <property type="match status" value="1"/>
</dbReference>
<feature type="chain" id="PRO_5038803065" evidence="2">
    <location>
        <begin position="25"/>
        <end position="211"/>
    </location>
</feature>
<accession>A0A9D1J1E4</accession>
<reference evidence="4" key="2">
    <citation type="journal article" date="2021" name="PeerJ">
        <title>Extensive microbial diversity within the chicken gut microbiome revealed by metagenomics and culture.</title>
        <authorList>
            <person name="Gilroy R."/>
            <person name="Ravi A."/>
            <person name="Getino M."/>
            <person name="Pursley I."/>
            <person name="Horton D.L."/>
            <person name="Alikhan N.F."/>
            <person name="Baker D."/>
            <person name="Gharbi K."/>
            <person name="Hall N."/>
            <person name="Watson M."/>
            <person name="Adriaenssens E.M."/>
            <person name="Foster-Nyarko E."/>
            <person name="Jarju S."/>
            <person name="Secka A."/>
            <person name="Antonio M."/>
            <person name="Oren A."/>
            <person name="Chaudhuri R.R."/>
            <person name="La Ragione R."/>
            <person name="Hildebrand F."/>
            <person name="Pallen M.J."/>
        </authorList>
    </citation>
    <scope>NUCLEOTIDE SEQUENCE</scope>
    <source>
        <strain evidence="4">ChiSjej1B19-7085</strain>
    </source>
</reference>
<dbReference type="Gene3D" id="1.20.1270.180">
    <property type="match status" value="1"/>
</dbReference>
<feature type="compositionally biased region" description="Low complexity" evidence="1">
    <location>
        <begin position="55"/>
        <end position="64"/>
    </location>
</feature>
<reference evidence="4" key="1">
    <citation type="submission" date="2020-10" db="EMBL/GenBank/DDBJ databases">
        <authorList>
            <person name="Gilroy R."/>
        </authorList>
    </citation>
    <scope>NUCLEOTIDE SEQUENCE</scope>
    <source>
        <strain evidence="4">ChiSjej1B19-7085</strain>
    </source>
</reference>
<dbReference type="PROSITE" id="PS51257">
    <property type="entry name" value="PROKAR_LIPOPROTEIN"/>
    <property type="match status" value="1"/>
</dbReference>
<evidence type="ECO:0000259" key="3">
    <source>
        <dbReference type="Pfam" id="PF07007"/>
    </source>
</evidence>
<dbReference type="Proteomes" id="UP000886785">
    <property type="component" value="Unassembled WGS sequence"/>
</dbReference>
<comment type="caution">
    <text evidence="4">The sequence shown here is derived from an EMBL/GenBank/DDBJ whole genome shotgun (WGS) entry which is preliminary data.</text>
</comment>
<evidence type="ECO:0000256" key="2">
    <source>
        <dbReference type="SAM" id="SignalP"/>
    </source>
</evidence>
<proteinExistence type="predicted"/>
<dbReference type="InterPro" id="IPR009739">
    <property type="entry name" value="LprI-like_N"/>
</dbReference>
<name>A0A9D1J1E4_9FIRM</name>
<feature type="signal peptide" evidence="2">
    <location>
        <begin position="1"/>
        <end position="24"/>
    </location>
</feature>
<gene>
    <name evidence="4" type="ORF">IAA54_06080</name>
</gene>
<organism evidence="4 5">
    <name type="scientific">Candidatus Gallacutalibacter pullicola</name>
    <dbReference type="NCBI Taxonomy" id="2840830"/>
    <lineage>
        <taxon>Bacteria</taxon>
        <taxon>Bacillati</taxon>
        <taxon>Bacillota</taxon>
        <taxon>Clostridia</taxon>
        <taxon>Eubacteriales</taxon>
        <taxon>Candidatus Gallacutalibacter</taxon>
    </lineage>
</organism>
<dbReference type="AlphaFoldDB" id="A0A9D1J1E4"/>
<dbReference type="Pfam" id="PF07007">
    <property type="entry name" value="LprI"/>
    <property type="match status" value="1"/>
</dbReference>
<keyword evidence="2" id="KW-0732">Signal</keyword>
<sequence length="211" mass="22801">MKKKLTALALAVLLAISAAGCQQAQEQESSPAPESSVSVSEPESTPPQDPESSGEDSSAPESSGNEVVNTITTDNEEFNKLFSDNPIDAAYREESMDDFSAVDMEQTATKFADLWQAEVDSAYQKLLELSSGSERDQYKTEQEAWIAETPAALQEIRENAQAAGGSLSNVTAAGDAMEYYRARAAELYRELYNYDPDFSFAYSENGSASAG</sequence>